<dbReference type="GO" id="GO:0046872">
    <property type="term" value="F:metal ion binding"/>
    <property type="evidence" value="ECO:0007669"/>
    <property type="project" value="UniProtKB-KW"/>
</dbReference>
<evidence type="ECO:0000313" key="3">
    <source>
        <dbReference type="EMBL" id="OHA50607.1"/>
    </source>
</evidence>
<dbReference type="InterPro" id="IPR000056">
    <property type="entry name" value="Ribul_P_3_epim-like"/>
</dbReference>
<keyword evidence="1" id="KW-0479">Metal-binding</keyword>
<dbReference type="GO" id="GO:0016857">
    <property type="term" value="F:racemase and epimerase activity, acting on carbohydrates and derivatives"/>
    <property type="evidence" value="ECO:0007669"/>
    <property type="project" value="InterPro"/>
</dbReference>
<dbReference type="Pfam" id="PF00834">
    <property type="entry name" value="Ribul_P_3_epim"/>
    <property type="match status" value="1"/>
</dbReference>
<dbReference type="AlphaFoldDB" id="A0A1G2PQK6"/>
<evidence type="ECO:0008006" key="5">
    <source>
        <dbReference type="Google" id="ProtNLM"/>
    </source>
</evidence>
<dbReference type="SUPFAM" id="SSF51366">
    <property type="entry name" value="Ribulose-phoshate binding barrel"/>
    <property type="match status" value="1"/>
</dbReference>
<name>A0A1G2PQK6_9BACT</name>
<reference evidence="3 4" key="1">
    <citation type="journal article" date="2016" name="Nat. Commun.">
        <title>Thousands of microbial genomes shed light on interconnected biogeochemical processes in an aquifer system.</title>
        <authorList>
            <person name="Anantharaman K."/>
            <person name="Brown C.T."/>
            <person name="Hug L.A."/>
            <person name="Sharon I."/>
            <person name="Castelle C.J."/>
            <person name="Probst A.J."/>
            <person name="Thomas B.C."/>
            <person name="Singh A."/>
            <person name="Wilkins M.J."/>
            <person name="Karaoz U."/>
            <person name="Brodie E.L."/>
            <person name="Williams K.H."/>
            <person name="Hubbard S.S."/>
            <person name="Banfield J.F."/>
        </authorList>
    </citation>
    <scope>NUCLEOTIDE SEQUENCE [LARGE SCALE GENOMIC DNA]</scope>
</reference>
<dbReference type="EMBL" id="MHSU01000013">
    <property type="protein sequence ID" value="OHA50607.1"/>
    <property type="molecule type" value="Genomic_DNA"/>
</dbReference>
<dbReference type="GO" id="GO:0005975">
    <property type="term" value="P:carbohydrate metabolic process"/>
    <property type="evidence" value="ECO:0007669"/>
    <property type="project" value="InterPro"/>
</dbReference>
<dbReference type="InterPro" id="IPR011060">
    <property type="entry name" value="RibuloseP-bd_barrel"/>
</dbReference>
<proteinExistence type="predicted"/>
<evidence type="ECO:0000256" key="1">
    <source>
        <dbReference type="ARBA" id="ARBA00022723"/>
    </source>
</evidence>
<protein>
    <recommendedName>
        <fullName evidence="5">Ribulose-phosphate 3-epimerase</fullName>
    </recommendedName>
</protein>
<dbReference type="Gene3D" id="3.20.20.70">
    <property type="entry name" value="Aldolase class I"/>
    <property type="match status" value="1"/>
</dbReference>
<gene>
    <name evidence="3" type="ORF">A2W59_01210</name>
</gene>
<dbReference type="PANTHER" id="PTHR11749">
    <property type="entry name" value="RIBULOSE-5-PHOSPHATE-3-EPIMERASE"/>
    <property type="match status" value="1"/>
</dbReference>
<evidence type="ECO:0000256" key="2">
    <source>
        <dbReference type="ARBA" id="ARBA00023235"/>
    </source>
</evidence>
<organism evidence="3 4">
    <name type="scientific">Candidatus Terrybacteria bacterium RIFCSPHIGHO2_02_41_19</name>
    <dbReference type="NCBI Taxonomy" id="1802364"/>
    <lineage>
        <taxon>Bacteria</taxon>
        <taxon>Candidatus Terryibacteriota</taxon>
    </lineage>
</organism>
<accession>A0A1G2PQK6</accession>
<dbReference type="Proteomes" id="UP000178646">
    <property type="component" value="Unassembled WGS sequence"/>
</dbReference>
<keyword evidence="2" id="KW-0413">Isomerase</keyword>
<evidence type="ECO:0000313" key="4">
    <source>
        <dbReference type="Proteomes" id="UP000178646"/>
    </source>
</evidence>
<dbReference type="InterPro" id="IPR013785">
    <property type="entry name" value="Aldolase_TIM"/>
</dbReference>
<sequence length="210" mass="23765">MLIPAINADTFEEVQRKIKLIEPYFSWAHLDVADGTFTRNTLWHNLVEFALIETELNFELHLMIDKVEEKIDHWLSPSVKRIIFHMGGTRDAGFVIDRCHKNKTEAGIAIGPDESVAQALAYKSKVDFFQILAVKPGLPGQKMSENTFERIREVRKFCPQCIIEIDGGMNKETIPRAIEAGADRIVAASAIFNSGKDIKEAIEELKNVIR</sequence>
<comment type="caution">
    <text evidence="3">The sequence shown here is derived from an EMBL/GenBank/DDBJ whole genome shotgun (WGS) entry which is preliminary data.</text>
</comment>